<keyword evidence="7 13" id="KW-0812">Transmembrane</keyword>
<dbReference type="InterPro" id="IPR022057">
    <property type="entry name" value="Chs7"/>
</dbReference>
<evidence type="ECO:0000256" key="1">
    <source>
        <dbReference type="ARBA" id="ARBA00002732"/>
    </source>
</evidence>
<evidence type="ECO:0000256" key="12">
    <source>
        <dbReference type="ARBA" id="ARBA00023316"/>
    </source>
</evidence>
<feature type="transmembrane region" description="Helical" evidence="13">
    <location>
        <begin position="256"/>
        <end position="274"/>
    </location>
</feature>
<dbReference type="EMBL" id="PYFQ01000001">
    <property type="protein sequence ID" value="PSK41408.1"/>
    <property type="molecule type" value="Genomic_DNA"/>
</dbReference>
<keyword evidence="9" id="KW-0653">Protein transport</keyword>
<evidence type="ECO:0000256" key="13">
    <source>
        <dbReference type="SAM" id="Phobius"/>
    </source>
</evidence>
<dbReference type="GO" id="GO:0071555">
    <property type="term" value="P:cell wall organization"/>
    <property type="evidence" value="ECO:0007669"/>
    <property type="project" value="UniProtKB-KW"/>
</dbReference>
<comment type="subunit">
    <text evidence="4">Interacts with CHS3.</text>
</comment>
<evidence type="ECO:0000256" key="8">
    <source>
        <dbReference type="ARBA" id="ARBA00022824"/>
    </source>
</evidence>
<proteinExistence type="inferred from homology"/>
<evidence type="ECO:0000256" key="10">
    <source>
        <dbReference type="ARBA" id="ARBA00022989"/>
    </source>
</evidence>
<dbReference type="OrthoDB" id="2189463at2759"/>
<dbReference type="GO" id="GO:0005789">
    <property type="term" value="C:endoplasmic reticulum membrane"/>
    <property type="evidence" value="ECO:0007669"/>
    <property type="project" value="UniProtKB-SubCell"/>
</dbReference>
<evidence type="ECO:0000256" key="2">
    <source>
        <dbReference type="ARBA" id="ARBA00004477"/>
    </source>
</evidence>
<feature type="transmembrane region" description="Helical" evidence="13">
    <location>
        <begin position="114"/>
        <end position="140"/>
    </location>
</feature>
<dbReference type="GO" id="GO:0051082">
    <property type="term" value="F:unfolded protein binding"/>
    <property type="evidence" value="ECO:0007669"/>
    <property type="project" value="TreeGrafter"/>
</dbReference>
<keyword evidence="10 13" id="KW-1133">Transmembrane helix</keyword>
<dbReference type="PANTHER" id="PTHR35329:SF2">
    <property type="entry name" value="CHITIN SYNTHASE EXPORT CHAPERONE"/>
    <property type="match status" value="1"/>
</dbReference>
<keyword evidence="11 13" id="KW-0472">Membrane</keyword>
<sequence length="307" mass="34432">MTFGKFDVLCNNTMLPLCSVVGSLNGTSIFDKGIVPECYPRPVELANTMIFNLGAAFIHFGALLVVLIIIFNVRNKYTAIGRSELLHFFYLYLALTISSLVVDCGVTPPGSGSYPWFVALQLGLVSALCISLLYNGFVCFQFWEDGLARSMWILRLLSVAWFVINFVIAMATFNSWGSALDDRSTTALFVVSYVINAIILAVYVVSQLILVFFALDSWWHLGAIVLFCFFFVAGQVLMYVFNNQICQGTKHYVDGVFFATACNLFSVMMIYKFWDMITLDDLEFSVANVEQGVTAFGEQEKRYSTLF</sequence>
<feature type="transmembrane region" description="Helical" evidence="13">
    <location>
        <begin position="152"/>
        <end position="173"/>
    </location>
</feature>
<reference evidence="14 15" key="1">
    <citation type="submission" date="2018-03" db="EMBL/GenBank/DDBJ databases">
        <title>Candida pseudohaemulonii genome assembly and annotation.</title>
        <authorList>
            <person name="Munoz J.F."/>
            <person name="Gade L.G."/>
            <person name="Chow N.A."/>
            <person name="Litvintseva A.P."/>
            <person name="Loparev V.N."/>
            <person name="Cuomo C.A."/>
        </authorList>
    </citation>
    <scope>NUCLEOTIDE SEQUENCE [LARGE SCALE GENOMIC DNA]</scope>
    <source>
        <strain evidence="14 15">B12108</strain>
    </source>
</reference>
<feature type="transmembrane region" description="Helical" evidence="13">
    <location>
        <begin position="85"/>
        <end position="102"/>
    </location>
</feature>
<keyword evidence="8" id="KW-0256">Endoplasmic reticulum</keyword>
<evidence type="ECO:0000313" key="14">
    <source>
        <dbReference type="EMBL" id="PSK41408.1"/>
    </source>
</evidence>
<feature type="transmembrane region" description="Helical" evidence="13">
    <location>
        <begin position="221"/>
        <end position="241"/>
    </location>
</feature>
<evidence type="ECO:0000256" key="6">
    <source>
        <dbReference type="ARBA" id="ARBA00022448"/>
    </source>
</evidence>
<dbReference type="GO" id="GO:0015031">
    <property type="term" value="P:protein transport"/>
    <property type="evidence" value="ECO:0007669"/>
    <property type="project" value="UniProtKB-KW"/>
</dbReference>
<evidence type="ECO:0000256" key="7">
    <source>
        <dbReference type="ARBA" id="ARBA00022692"/>
    </source>
</evidence>
<name>A0A2P7YZL4_9ASCO</name>
<comment type="caution">
    <text evidence="14">The sequence shown here is derived from an EMBL/GenBank/DDBJ whole genome shotgun (WGS) entry which is preliminary data.</text>
</comment>
<dbReference type="Proteomes" id="UP000241107">
    <property type="component" value="Unassembled WGS sequence"/>
</dbReference>
<comment type="similarity">
    <text evidence="3">Belongs to the CHS7 family.</text>
</comment>
<dbReference type="AlphaFoldDB" id="A0A2P7YZL4"/>
<dbReference type="Pfam" id="PF12271">
    <property type="entry name" value="Chs7"/>
    <property type="match status" value="1"/>
</dbReference>
<feature type="transmembrane region" description="Helical" evidence="13">
    <location>
        <begin position="49"/>
        <end position="73"/>
    </location>
</feature>
<keyword evidence="15" id="KW-1185">Reference proteome</keyword>
<evidence type="ECO:0000256" key="11">
    <source>
        <dbReference type="ARBA" id="ARBA00023136"/>
    </source>
</evidence>
<dbReference type="GeneID" id="36564481"/>
<comment type="function">
    <text evidence="1">Chaperone required for the export of the chitin synthase CHS3 from the endoplasmic reticulum.</text>
</comment>
<keyword evidence="6" id="KW-0813">Transport</keyword>
<keyword evidence="12" id="KW-0961">Cell wall biogenesis/degradation</keyword>
<dbReference type="GO" id="GO:0006457">
    <property type="term" value="P:protein folding"/>
    <property type="evidence" value="ECO:0007669"/>
    <property type="project" value="TreeGrafter"/>
</dbReference>
<evidence type="ECO:0000256" key="9">
    <source>
        <dbReference type="ARBA" id="ARBA00022927"/>
    </source>
</evidence>
<evidence type="ECO:0000256" key="5">
    <source>
        <dbReference type="ARBA" id="ARBA00018354"/>
    </source>
</evidence>
<comment type="subcellular location">
    <subcellularLocation>
        <location evidence="2">Endoplasmic reticulum membrane</location>
        <topology evidence="2">Multi-pass membrane protein</topology>
    </subcellularLocation>
</comment>
<dbReference type="VEuPathDB" id="FungiDB:C7M61_001090"/>
<evidence type="ECO:0000256" key="3">
    <source>
        <dbReference type="ARBA" id="ARBA00009274"/>
    </source>
</evidence>
<dbReference type="PANTHER" id="PTHR35329">
    <property type="entry name" value="CHITIN SYNTHASE EXPORT CHAPERONE"/>
    <property type="match status" value="1"/>
</dbReference>
<accession>A0A2P7YZL4</accession>
<evidence type="ECO:0000256" key="4">
    <source>
        <dbReference type="ARBA" id="ARBA00011864"/>
    </source>
</evidence>
<gene>
    <name evidence="14" type="ORF">C7M61_001090</name>
</gene>
<feature type="transmembrane region" description="Helical" evidence="13">
    <location>
        <begin position="193"/>
        <end position="214"/>
    </location>
</feature>
<evidence type="ECO:0000313" key="15">
    <source>
        <dbReference type="Proteomes" id="UP000241107"/>
    </source>
</evidence>
<protein>
    <recommendedName>
        <fullName evidence="5">Chitin synthase export chaperone</fullName>
    </recommendedName>
</protein>
<organism evidence="14 15">
    <name type="scientific">Candidozyma pseudohaemuli</name>
    <dbReference type="NCBI Taxonomy" id="418784"/>
    <lineage>
        <taxon>Eukaryota</taxon>
        <taxon>Fungi</taxon>
        <taxon>Dikarya</taxon>
        <taxon>Ascomycota</taxon>
        <taxon>Saccharomycotina</taxon>
        <taxon>Pichiomycetes</taxon>
        <taxon>Metschnikowiaceae</taxon>
        <taxon>Candidozyma</taxon>
    </lineage>
</organism>
<dbReference type="STRING" id="418784.A0A2P7YZL4"/>
<dbReference type="RefSeq" id="XP_024716107.1">
    <property type="nucleotide sequence ID" value="XM_024856508.1"/>
</dbReference>